<protein>
    <submittedName>
        <fullName evidence="3">Transposase</fullName>
    </submittedName>
</protein>
<dbReference type="WBParaSite" id="L893_g14536.t1">
    <property type="protein sequence ID" value="L893_g14536.t1"/>
    <property type="gene ID" value="L893_g14536"/>
</dbReference>
<reference evidence="3" key="1">
    <citation type="submission" date="2016-11" db="UniProtKB">
        <authorList>
            <consortium name="WormBaseParasite"/>
        </authorList>
    </citation>
    <scope>IDENTIFICATION</scope>
</reference>
<dbReference type="Proteomes" id="UP000095287">
    <property type="component" value="Unplaced"/>
</dbReference>
<dbReference type="AlphaFoldDB" id="A0A1I7YBU7"/>
<keyword evidence="2" id="KW-1185">Reference proteome</keyword>
<evidence type="ECO:0000256" key="1">
    <source>
        <dbReference type="SAM" id="MobiDB-lite"/>
    </source>
</evidence>
<accession>A0A1I7YBU7</accession>
<organism evidence="2 3">
    <name type="scientific">Steinernema glaseri</name>
    <dbReference type="NCBI Taxonomy" id="37863"/>
    <lineage>
        <taxon>Eukaryota</taxon>
        <taxon>Metazoa</taxon>
        <taxon>Ecdysozoa</taxon>
        <taxon>Nematoda</taxon>
        <taxon>Chromadorea</taxon>
        <taxon>Rhabditida</taxon>
        <taxon>Tylenchina</taxon>
        <taxon>Panagrolaimomorpha</taxon>
        <taxon>Strongyloidoidea</taxon>
        <taxon>Steinernematidae</taxon>
        <taxon>Steinernema</taxon>
    </lineage>
</organism>
<evidence type="ECO:0000313" key="2">
    <source>
        <dbReference type="Proteomes" id="UP000095287"/>
    </source>
</evidence>
<feature type="region of interest" description="Disordered" evidence="1">
    <location>
        <begin position="1"/>
        <end position="27"/>
    </location>
</feature>
<evidence type="ECO:0000313" key="3">
    <source>
        <dbReference type="WBParaSite" id="L893_g14536.t1"/>
    </source>
</evidence>
<name>A0A1I7YBU7_9BILA</name>
<feature type="compositionally biased region" description="Basic and acidic residues" evidence="1">
    <location>
        <begin position="15"/>
        <end position="27"/>
    </location>
</feature>
<sequence>MCTARHPVESQNQALRERLEGLSPERKTNRRIAMETDPNVRTFQANSVCGPIANLAQNQRRRGDIIRGSDGNVKILFAAFNGPDDSRRDHARAILWSHRCDQRKCRRAEKCKESADE</sequence>
<proteinExistence type="predicted"/>